<organism evidence="1 2">
    <name type="scientific">Oryza meyeriana var. granulata</name>
    <dbReference type="NCBI Taxonomy" id="110450"/>
    <lineage>
        <taxon>Eukaryota</taxon>
        <taxon>Viridiplantae</taxon>
        <taxon>Streptophyta</taxon>
        <taxon>Embryophyta</taxon>
        <taxon>Tracheophyta</taxon>
        <taxon>Spermatophyta</taxon>
        <taxon>Magnoliopsida</taxon>
        <taxon>Liliopsida</taxon>
        <taxon>Poales</taxon>
        <taxon>Poaceae</taxon>
        <taxon>BOP clade</taxon>
        <taxon>Oryzoideae</taxon>
        <taxon>Oryzeae</taxon>
        <taxon>Oryzinae</taxon>
        <taxon>Oryza</taxon>
        <taxon>Oryza meyeriana</taxon>
    </lineage>
</organism>
<protein>
    <recommendedName>
        <fullName evidence="3">DUF4283 domain-containing protein</fullName>
    </recommendedName>
</protein>
<dbReference type="PANTHER" id="PTHR33087:SF46">
    <property type="entry name" value="OS07G0539200 PROTEIN"/>
    <property type="match status" value="1"/>
</dbReference>
<name>A0A6G1ES99_9ORYZ</name>
<gene>
    <name evidence="1" type="ORF">E2562_034003</name>
</gene>
<evidence type="ECO:0000313" key="1">
    <source>
        <dbReference type="EMBL" id="KAF0927510.1"/>
    </source>
</evidence>
<sequence length="171" mass="19529">MPPSALVLLVCAEAAEAGGFRNLLLLRPIYGEMVAFNQICSRKPHRYMEEMRVGDPDLRPGRGLCVLSKTPDMVQAEAELRERLRERNLVLRWSKELFCEGVPISFKPWDRRRQAKSSKPRFFTKLSFDGLPHHIWEEEAIKGIVNELGGELVEMIPADDARCLGSVRLVR</sequence>
<keyword evidence="2" id="KW-1185">Reference proteome</keyword>
<reference evidence="1 2" key="1">
    <citation type="submission" date="2019-11" db="EMBL/GenBank/DDBJ databases">
        <title>Whole genome sequence of Oryza granulata.</title>
        <authorList>
            <person name="Li W."/>
        </authorList>
    </citation>
    <scope>NUCLEOTIDE SEQUENCE [LARGE SCALE GENOMIC DNA]</scope>
    <source>
        <strain evidence="2">cv. Menghai</strain>
        <tissue evidence="1">Leaf</tissue>
    </source>
</reference>
<dbReference type="OrthoDB" id="694475at2759"/>
<dbReference type="Proteomes" id="UP000479710">
    <property type="component" value="Unassembled WGS sequence"/>
</dbReference>
<evidence type="ECO:0000313" key="2">
    <source>
        <dbReference type="Proteomes" id="UP000479710"/>
    </source>
</evidence>
<comment type="caution">
    <text evidence="1">The sequence shown here is derived from an EMBL/GenBank/DDBJ whole genome shotgun (WGS) entry which is preliminary data.</text>
</comment>
<dbReference type="EMBL" id="SPHZ02000003">
    <property type="protein sequence ID" value="KAF0927510.1"/>
    <property type="molecule type" value="Genomic_DNA"/>
</dbReference>
<dbReference type="PANTHER" id="PTHR33087">
    <property type="entry name" value="OS07G0539200 PROTEIN"/>
    <property type="match status" value="1"/>
</dbReference>
<accession>A0A6G1ES99</accession>
<evidence type="ECO:0008006" key="3">
    <source>
        <dbReference type="Google" id="ProtNLM"/>
    </source>
</evidence>
<dbReference type="InterPro" id="IPR053253">
    <property type="entry name" value="Sex_diff_modulator"/>
</dbReference>
<proteinExistence type="predicted"/>
<dbReference type="AlphaFoldDB" id="A0A6G1ES99"/>